<reference evidence="3" key="3">
    <citation type="submission" date="2025-04" db="UniProtKB">
        <authorList>
            <consortium name="RefSeq"/>
        </authorList>
    </citation>
    <scope>IDENTIFICATION</scope>
    <source>
        <strain evidence="3">CBS 781.70</strain>
    </source>
</reference>
<evidence type="ECO:0000313" key="2">
    <source>
        <dbReference type="Proteomes" id="UP000504638"/>
    </source>
</evidence>
<evidence type="ECO:0000313" key="3">
    <source>
        <dbReference type="RefSeq" id="XP_033533680.1"/>
    </source>
</evidence>
<organism evidence="1">
    <name type="scientific">Eremomyces bilateralis CBS 781.70</name>
    <dbReference type="NCBI Taxonomy" id="1392243"/>
    <lineage>
        <taxon>Eukaryota</taxon>
        <taxon>Fungi</taxon>
        <taxon>Dikarya</taxon>
        <taxon>Ascomycota</taxon>
        <taxon>Pezizomycotina</taxon>
        <taxon>Dothideomycetes</taxon>
        <taxon>Dothideomycetes incertae sedis</taxon>
        <taxon>Eremomycetales</taxon>
        <taxon>Eremomycetaceae</taxon>
        <taxon>Eremomyces</taxon>
    </lineage>
</organism>
<dbReference type="Proteomes" id="UP000504638">
    <property type="component" value="Unplaced"/>
</dbReference>
<dbReference type="InterPro" id="IPR011990">
    <property type="entry name" value="TPR-like_helical_dom_sf"/>
</dbReference>
<proteinExistence type="predicted"/>
<dbReference type="AlphaFoldDB" id="A0A6G1G2L8"/>
<dbReference type="GeneID" id="54418009"/>
<gene>
    <name evidence="1 3" type="ORF">P152DRAFT_43247</name>
</gene>
<sequence>MAELAVACQHRHRWDQSAELLIPLTEMSKTVFGPKHPDIVLTMEKIAIAWEYHGRLEDAIYLMEECVELKKHIYGVCHNTHVALASR</sequence>
<dbReference type="EMBL" id="ML975159">
    <property type="protein sequence ID" value="KAF1812049.1"/>
    <property type="molecule type" value="Genomic_DNA"/>
</dbReference>
<dbReference type="SUPFAM" id="SSF48452">
    <property type="entry name" value="TPR-like"/>
    <property type="match status" value="1"/>
</dbReference>
<evidence type="ECO:0000313" key="1">
    <source>
        <dbReference type="EMBL" id="KAF1812049.1"/>
    </source>
</evidence>
<protein>
    <recommendedName>
        <fullName evidence="4">Kinesin light chain</fullName>
    </recommendedName>
</protein>
<dbReference type="Pfam" id="PF13424">
    <property type="entry name" value="TPR_12"/>
    <property type="match status" value="1"/>
</dbReference>
<keyword evidence="2" id="KW-1185">Reference proteome</keyword>
<dbReference type="RefSeq" id="XP_033533680.1">
    <property type="nucleotide sequence ID" value="XM_033677439.1"/>
</dbReference>
<reference evidence="3" key="2">
    <citation type="submission" date="2020-04" db="EMBL/GenBank/DDBJ databases">
        <authorList>
            <consortium name="NCBI Genome Project"/>
        </authorList>
    </citation>
    <scope>NUCLEOTIDE SEQUENCE</scope>
    <source>
        <strain evidence="3">CBS 781.70</strain>
    </source>
</reference>
<evidence type="ECO:0008006" key="4">
    <source>
        <dbReference type="Google" id="ProtNLM"/>
    </source>
</evidence>
<reference evidence="1 3" key="1">
    <citation type="submission" date="2020-01" db="EMBL/GenBank/DDBJ databases">
        <authorList>
            <consortium name="DOE Joint Genome Institute"/>
            <person name="Haridas S."/>
            <person name="Albert R."/>
            <person name="Binder M."/>
            <person name="Bloem J."/>
            <person name="Labutti K."/>
            <person name="Salamov A."/>
            <person name="Andreopoulos B."/>
            <person name="Baker S.E."/>
            <person name="Barry K."/>
            <person name="Bills G."/>
            <person name="Bluhm B.H."/>
            <person name="Cannon C."/>
            <person name="Castanera R."/>
            <person name="Culley D.E."/>
            <person name="Daum C."/>
            <person name="Ezra D."/>
            <person name="Gonzalez J.B."/>
            <person name="Henrissat B."/>
            <person name="Kuo A."/>
            <person name="Liang C."/>
            <person name="Lipzen A."/>
            <person name="Lutzoni F."/>
            <person name="Magnuson J."/>
            <person name="Mondo S."/>
            <person name="Nolan M."/>
            <person name="Ohm R."/>
            <person name="Pangilinan J."/>
            <person name="Park H.-J."/>
            <person name="Ramirez L."/>
            <person name="Alfaro M."/>
            <person name="Sun H."/>
            <person name="Tritt A."/>
            <person name="Yoshinaga Y."/>
            <person name="Zwiers L.-H."/>
            <person name="Turgeon B.G."/>
            <person name="Goodwin S.B."/>
            <person name="Spatafora J.W."/>
            <person name="Crous P.W."/>
            <person name="Grigoriev I.V."/>
        </authorList>
    </citation>
    <scope>NUCLEOTIDE SEQUENCE</scope>
    <source>
        <strain evidence="1 3">CBS 781.70</strain>
    </source>
</reference>
<dbReference type="OrthoDB" id="5986190at2759"/>
<accession>A0A6G1G2L8</accession>
<name>A0A6G1G2L8_9PEZI</name>
<dbReference type="Gene3D" id="1.25.40.10">
    <property type="entry name" value="Tetratricopeptide repeat domain"/>
    <property type="match status" value="1"/>
</dbReference>